<reference evidence="2 3" key="1">
    <citation type="journal article" date="2001" name="Proc. Natl. Acad. Sci. U.S.A.">
        <title>Genome sequence of an industrial microorganism Streptomyces avermitilis: deducing the ability of producing secondary metabolites.</title>
        <authorList>
            <person name="Omura S."/>
            <person name="Ikeda H."/>
            <person name="Ishikawa J."/>
            <person name="Hanamoto A."/>
            <person name="Takahashi C."/>
            <person name="Shinose M."/>
            <person name="Takahashi Y."/>
            <person name="Horikawa H."/>
            <person name="Nakazawa H."/>
            <person name="Osonoe T."/>
            <person name="Kikuchi H."/>
            <person name="Shiba T."/>
            <person name="Sakaki Y."/>
            <person name="Hattori M."/>
        </authorList>
    </citation>
    <scope>NUCLEOTIDE SEQUENCE [LARGE SCALE GENOMIC DNA]</scope>
    <source>
        <strain evidence="3">ATCC 31267 / DSM 46492 / JCM 5070 / NBRC 14893 / NCIMB 12804 / NRRL 8165 / MA-4680</strain>
    </source>
</reference>
<dbReference type="Proteomes" id="UP000000428">
    <property type="component" value="Chromosome"/>
</dbReference>
<dbReference type="AlphaFoldDB" id="Q82CS9"/>
<evidence type="ECO:0000313" key="2">
    <source>
        <dbReference type="EMBL" id="BAC72971.1"/>
    </source>
</evidence>
<sequence>MGGRSRGMDSFHPAPSPLSPCSPAPGGLSVLRSARGRVVTTVLAATALLLGAQGTATAAAQRANTEGGYALWNADPDGATPGDSVRACDTTTDGWGIEARLDINRDGTIDRTASTRGRTAPYCTAWKSGDIPEGAPVAVYAVTVRGDDTKDKGGLIWSHA</sequence>
<dbReference type="HOGENOM" id="CLU_139805_0_0_11"/>
<evidence type="ECO:0000313" key="3">
    <source>
        <dbReference type="Proteomes" id="UP000000428"/>
    </source>
</evidence>
<organism evidence="2 3">
    <name type="scientific">Streptomyces avermitilis (strain ATCC 31267 / DSM 46492 / JCM 5070 / NBRC 14893 / NCIMB 12804 / NRRL 8165 / MA-4680)</name>
    <dbReference type="NCBI Taxonomy" id="227882"/>
    <lineage>
        <taxon>Bacteria</taxon>
        <taxon>Bacillati</taxon>
        <taxon>Actinomycetota</taxon>
        <taxon>Actinomycetes</taxon>
        <taxon>Kitasatosporales</taxon>
        <taxon>Streptomycetaceae</taxon>
        <taxon>Streptomyces</taxon>
    </lineage>
</organism>
<gene>
    <name evidence="2" type="ORF">SAVERM_5259</name>
</gene>
<dbReference type="EMBL" id="BA000030">
    <property type="protein sequence ID" value="BAC72971.1"/>
    <property type="molecule type" value="Genomic_DNA"/>
</dbReference>
<feature type="region of interest" description="Disordered" evidence="1">
    <location>
        <begin position="1"/>
        <end position="22"/>
    </location>
</feature>
<evidence type="ECO:0000256" key="1">
    <source>
        <dbReference type="SAM" id="MobiDB-lite"/>
    </source>
</evidence>
<reference evidence="2 3" key="2">
    <citation type="journal article" date="2003" name="Nat. Biotechnol.">
        <title>Complete genome sequence and comparative analysis of the industrial microorganism Streptomyces avermitilis.</title>
        <authorList>
            <person name="Ikeda H."/>
            <person name="Ishikawa J."/>
            <person name="Hanamoto A."/>
            <person name="Shinose M."/>
            <person name="Kikuchi H."/>
            <person name="Shiba T."/>
            <person name="Sakaki Y."/>
            <person name="Hattori M."/>
            <person name="Omura S."/>
        </authorList>
    </citation>
    <scope>NUCLEOTIDE SEQUENCE [LARGE SCALE GENOMIC DNA]</scope>
    <source>
        <strain evidence="3">ATCC 31267 / DSM 46492 / JCM 5070 / NBRC 14893 / NCIMB 12804 / NRRL 8165 / MA-4680</strain>
    </source>
</reference>
<keyword evidence="3" id="KW-1185">Reference proteome</keyword>
<protein>
    <submittedName>
        <fullName evidence="2">Secreted protein</fullName>
    </submittedName>
</protein>
<proteinExistence type="predicted"/>
<name>Q82CS9_STRAW</name>
<dbReference type="eggNOG" id="ENOG5031QE5">
    <property type="taxonomic scope" value="Bacteria"/>
</dbReference>
<dbReference type="KEGG" id="sma:SAVERM_5259"/>
<accession>Q82CS9</accession>
<reference evidence="2 3" key="3">
    <citation type="journal article" date="2014" name="J. Ind. Microbiol. Biotechnol.">
        <title>Genome mining of the Streptomyces avermitilis genome and development of genome-minimized hosts for heterologous expression of biosynthetic gene clusters.</title>
        <authorList>
            <person name="Ikeda H."/>
            <person name="Shin-ya K."/>
            <person name="Omura S."/>
        </authorList>
    </citation>
    <scope>NUCLEOTIDE SEQUENCE [LARGE SCALE GENOMIC DNA]</scope>
    <source>
        <strain evidence="3">ATCC 31267 / DSM 46492 / JCM 5070 / NBRC 14893 / NCIMB 12804 / NRRL 8165 / MA-4680</strain>
    </source>
</reference>